<keyword evidence="2" id="KW-1185">Reference proteome</keyword>
<gene>
    <name evidence="1" type="ORF">AAEO59_04410</name>
</gene>
<dbReference type="RefSeq" id="WP_341699531.1">
    <property type="nucleotide sequence ID" value="NZ_JBBYHU010000005.1"/>
</dbReference>
<proteinExistence type="predicted"/>
<organism evidence="1 2">
    <name type="scientific">Flavobacterium flavipallidum</name>
    <dbReference type="NCBI Taxonomy" id="3139140"/>
    <lineage>
        <taxon>Bacteria</taxon>
        <taxon>Pseudomonadati</taxon>
        <taxon>Bacteroidota</taxon>
        <taxon>Flavobacteriia</taxon>
        <taxon>Flavobacteriales</taxon>
        <taxon>Flavobacteriaceae</taxon>
        <taxon>Flavobacterium</taxon>
    </lineage>
</organism>
<protein>
    <submittedName>
        <fullName evidence="1">Uncharacterized protein</fullName>
    </submittedName>
</protein>
<sequence length="75" mass="9106">MRILKEKLLIKDATINKVQFDREWFFSFEDIVFYLKEDLSEVEYIHLPMLIDGVEELVKCCSFEDIIRGRKEFNQ</sequence>
<evidence type="ECO:0000313" key="1">
    <source>
        <dbReference type="EMBL" id="MEL1240287.1"/>
    </source>
</evidence>
<dbReference type="EMBL" id="JBBYHU010000005">
    <property type="protein sequence ID" value="MEL1240287.1"/>
    <property type="molecule type" value="Genomic_DNA"/>
</dbReference>
<evidence type="ECO:0000313" key="2">
    <source>
        <dbReference type="Proteomes" id="UP001398556"/>
    </source>
</evidence>
<reference evidence="1 2" key="1">
    <citation type="submission" date="2024-04" db="EMBL/GenBank/DDBJ databases">
        <title>Flavobacterium sp. DGU99 16S ribosomal RNA gene Genome sequencing and assembly.</title>
        <authorList>
            <person name="Park S."/>
        </authorList>
    </citation>
    <scope>NUCLEOTIDE SEQUENCE [LARGE SCALE GENOMIC DNA]</scope>
    <source>
        <strain evidence="1 2">DGU99</strain>
    </source>
</reference>
<dbReference type="Proteomes" id="UP001398556">
    <property type="component" value="Unassembled WGS sequence"/>
</dbReference>
<comment type="caution">
    <text evidence="1">The sequence shown here is derived from an EMBL/GenBank/DDBJ whole genome shotgun (WGS) entry which is preliminary data.</text>
</comment>
<accession>A0ABU9HJJ6</accession>
<name>A0ABU9HJJ6_9FLAO</name>